<dbReference type="OrthoDB" id="8936576at2"/>
<protein>
    <submittedName>
        <fullName evidence="1">Uncharacterized protein</fullName>
    </submittedName>
</protein>
<evidence type="ECO:0000313" key="1">
    <source>
        <dbReference type="EMBL" id="VVE70255.1"/>
    </source>
</evidence>
<dbReference type="Proteomes" id="UP000414136">
    <property type="component" value="Unassembled WGS sequence"/>
</dbReference>
<accession>A0A5E5ACI4</accession>
<organism evidence="1 2">
    <name type="scientific">Pandoraea captiosa</name>
    <dbReference type="NCBI Taxonomy" id="2508302"/>
    <lineage>
        <taxon>Bacteria</taxon>
        <taxon>Pseudomonadati</taxon>
        <taxon>Pseudomonadota</taxon>
        <taxon>Betaproteobacteria</taxon>
        <taxon>Burkholderiales</taxon>
        <taxon>Burkholderiaceae</taxon>
        <taxon>Pandoraea</taxon>
    </lineage>
</organism>
<evidence type="ECO:0000313" key="2">
    <source>
        <dbReference type="Proteomes" id="UP000414136"/>
    </source>
</evidence>
<name>A0A5E5ACI4_9BURK</name>
<sequence length="453" mass="48706">MAVSAPAATHSSTENATPRAAFVNDFWQTSQAPLSPPRLIPETHRTSAADALPTLPSSVVATSALHFDFSGAFALLPPAGVSWQDAQGSQASGKRGFSLAFGDAAADVAHRKRAAALHAVPTLEPKPSTSGVVGSSTSGTPSVPDNVLRSALLTLGDPATHAPNLLARLESRALDVVLDKGPYVDAHRLLEGLLRRLEAEQSLAHWTTAFERVVALTLRFEPRTEKVARSMLLTCDRASGDGAQALARASTNASIEHLVGHRLHAIADMPAERRATTWHELLASLRRLKICTSTERLASLARFIGLLANDEQVPAAMAIIDASCAFAAHGGWRELTSLLVSAVPSRDMAQIARAMTQAERRLYGADMKDIVESISGCVDRMPARDARALIGHLVDIVMMRGDFDYLVFGPDESAQMLDDLRSTCRRLGFDDLTRTLEDTLAEVCDEYKATMMD</sequence>
<dbReference type="EMBL" id="CABPSQ010000006">
    <property type="protein sequence ID" value="VVE70255.1"/>
    <property type="molecule type" value="Genomic_DNA"/>
</dbReference>
<keyword evidence="2" id="KW-1185">Reference proteome</keyword>
<proteinExistence type="predicted"/>
<reference evidence="1 2" key="1">
    <citation type="submission" date="2019-08" db="EMBL/GenBank/DDBJ databases">
        <authorList>
            <person name="Peeters C."/>
        </authorList>
    </citation>
    <scope>NUCLEOTIDE SEQUENCE [LARGE SCALE GENOMIC DNA]</scope>
    <source>
        <strain evidence="1 2">LMG 31118</strain>
    </source>
</reference>
<gene>
    <name evidence="1" type="ORF">PCA31118_03481</name>
</gene>
<dbReference type="RefSeq" id="WP_150626354.1">
    <property type="nucleotide sequence ID" value="NZ_CABPSQ010000006.1"/>
</dbReference>
<dbReference type="AlphaFoldDB" id="A0A5E5ACI4"/>